<evidence type="ECO:0000313" key="4">
    <source>
        <dbReference type="Proteomes" id="UP000030748"/>
    </source>
</evidence>
<reference evidence="3 4" key="1">
    <citation type="journal article" date="2013" name="Proc. Natl. Acad. Sci. U.S.A.">
        <title>Fine-scale variation in meiotic recombination in Mimulus inferred from population shotgun sequencing.</title>
        <authorList>
            <person name="Hellsten U."/>
            <person name="Wright K.M."/>
            <person name="Jenkins J."/>
            <person name="Shu S."/>
            <person name="Yuan Y."/>
            <person name="Wessler S.R."/>
            <person name="Schmutz J."/>
            <person name="Willis J.H."/>
            <person name="Rokhsar D.S."/>
        </authorList>
    </citation>
    <scope>NUCLEOTIDE SEQUENCE [LARGE SCALE GENOMIC DNA]</scope>
    <source>
        <strain evidence="4">cv. DUN x IM62</strain>
    </source>
</reference>
<evidence type="ECO:0000259" key="2">
    <source>
        <dbReference type="PROSITE" id="PS50222"/>
    </source>
</evidence>
<dbReference type="GO" id="GO:0005509">
    <property type="term" value="F:calcium ion binding"/>
    <property type="evidence" value="ECO:0007669"/>
    <property type="project" value="InterPro"/>
</dbReference>
<gene>
    <name evidence="3" type="ORF">MIMGU_mgv1a025510mg</name>
</gene>
<dbReference type="PhylomeDB" id="A0A022QXI9"/>
<dbReference type="eggNOG" id="ENOG502S5GN">
    <property type="taxonomic scope" value="Eukaryota"/>
</dbReference>
<name>A0A022QXI9_ERYGU</name>
<dbReference type="SUPFAM" id="SSF47473">
    <property type="entry name" value="EF-hand"/>
    <property type="match status" value="1"/>
</dbReference>
<dbReference type="Pfam" id="PF13499">
    <property type="entry name" value="EF-hand_7"/>
    <property type="match status" value="1"/>
</dbReference>
<dbReference type="OrthoDB" id="8785703at2759"/>
<dbReference type="EMBL" id="KI630827">
    <property type="protein sequence ID" value="EYU32601.1"/>
    <property type="molecule type" value="Genomic_DNA"/>
</dbReference>
<dbReference type="OMA" id="DSAIICY"/>
<keyword evidence="4" id="KW-1185">Reference proteome</keyword>
<organism evidence="3 4">
    <name type="scientific">Erythranthe guttata</name>
    <name type="common">Yellow monkey flower</name>
    <name type="synonym">Mimulus guttatus</name>
    <dbReference type="NCBI Taxonomy" id="4155"/>
    <lineage>
        <taxon>Eukaryota</taxon>
        <taxon>Viridiplantae</taxon>
        <taxon>Streptophyta</taxon>
        <taxon>Embryophyta</taxon>
        <taxon>Tracheophyta</taxon>
        <taxon>Spermatophyta</taxon>
        <taxon>Magnoliopsida</taxon>
        <taxon>eudicotyledons</taxon>
        <taxon>Gunneridae</taxon>
        <taxon>Pentapetalae</taxon>
        <taxon>asterids</taxon>
        <taxon>lamiids</taxon>
        <taxon>Lamiales</taxon>
        <taxon>Phrymaceae</taxon>
        <taxon>Erythranthe</taxon>
    </lineage>
</organism>
<dbReference type="InterPro" id="IPR018247">
    <property type="entry name" value="EF_Hand_1_Ca_BS"/>
</dbReference>
<dbReference type="AlphaFoldDB" id="A0A022QXI9"/>
<feature type="domain" description="EF-hand" evidence="2">
    <location>
        <begin position="14"/>
        <end position="49"/>
    </location>
</feature>
<keyword evidence="1" id="KW-0106">Calcium</keyword>
<dbReference type="Proteomes" id="UP000030748">
    <property type="component" value="Unassembled WGS sequence"/>
</dbReference>
<dbReference type="KEGG" id="egt:105963271"/>
<accession>A0A022QXI9</accession>
<dbReference type="Gene3D" id="1.10.238.10">
    <property type="entry name" value="EF-hand"/>
    <property type="match status" value="1"/>
</dbReference>
<evidence type="ECO:0000313" key="3">
    <source>
        <dbReference type="EMBL" id="EYU32601.1"/>
    </source>
</evidence>
<sequence>MERLRAIADAHYRASPPAAYEFFKTLDSDGDGRVSINEFLSLMKEQGHVSLANPYFFRELDSNSNGSLDFWEVLTLYYIVKSGRPVCDCCGILVHGIFFSCVECFDSPAGVYSADLHLINLG</sequence>
<dbReference type="STRING" id="4155.A0A022QXI9"/>
<proteinExistence type="predicted"/>
<dbReference type="InterPro" id="IPR002048">
    <property type="entry name" value="EF_hand_dom"/>
</dbReference>
<protein>
    <recommendedName>
        <fullName evidence="2">EF-hand domain-containing protein</fullName>
    </recommendedName>
</protein>
<dbReference type="InterPro" id="IPR011992">
    <property type="entry name" value="EF-hand-dom_pair"/>
</dbReference>
<dbReference type="PROSITE" id="PS50222">
    <property type="entry name" value="EF_HAND_2"/>
    <property type="match status" value="1"/>
</dbReference>
<dbReference type="PROSITE" id="PS00018">
    <property type="entry name" value="EF_HAND_1"/>
    <property type="match status" value="2"/>
</dbReference>
<evidence type="ECO:0000256" key="1">
    <source>
        <dbReference type="ARBA" id="ARBA00022837"/>
    </source>
</evidence>
<dbReference type="SMART" id="SM00054">
    <property type="entry name" value="EFh"/>
    <property type="match status" value="1"/>
</dbReference>